<sequence>MSVDPTSPTWGAVKKHVETKIGESRDRLELATAHDVTQFERGRVAAMREILALGTPTPPIVGDAPTY</sequence>
<name>A0A371X748_9HYPH</name>
<dbReference type="Proteomes" id="UP000264310">
    <property type="component" value="Unassembled WGS sequence"/>
</dbReference>
<dbReference type="EMBL" id="QURL01000002">
    <property type="protein sequence ID" value="RFC65011.1"/>
    <property type="molecule type" value="Genomic_DNA"/>
</dbReference>
<proteinExistence type="predicted"/>
<comment type="caution">
    <text evidence="1">The sequence shown here is derived from an EMBL/GenBank/DDBJ whole genome shotgun (WGS) entry which is preliminary data.</text>
</comment>
<keyword evidence="2" id="KW-1185">Reference proteome</keyword>
<dbReference type="AlphaFoldDB" id="A0A371X748"/>
<evidence type="ECO:0000313" key="2">
    <source>
        <dbReference type="Proteomes" id="UP000264310"/>
    </source>
</evidence>
<evidence type="ECO:0000313" key="1">
    <source>
        <dbReference type="EMBL" id="RFC65011.1"/>
    </source>
</evidence>
<reference evidence="1 2" key="1">
    <citation type="submission" date="2018-08" db="EMBL/GenBank/DDBJ databases">
        <title>Fulvimarina sp. 85, whole genome shotgun sequence.</title>
        <authorList>
            <person name="Tuo L."/>
        </authorList>
    </citation>
    <scope>NUCLEOTIDE SEQUENCE [LARGE SCALE GENOMIC DNA]</scope>
    <source>
        <strain evidence="1 2">85</strain>
    </source>
</reference>
<organism evidence="1 2">
    <name type="scientific">Fulvimarina endophytica</name>
    <dbReference type="NCBI Taxonomy" id="2293836"/>
    <lineage>
        <taxon>Bacteria</taxon>
        <taxon>Pseudomonadati</taxon>
        <taxon>Pseudomonadota</taxon>
        <taxon>Alphaproteobacteria</taxon>
        <taxon>Hyphomicrobiales</taxon>
        <taxon>Aurantimonadaceae</taxon>
        <taxon>Fulvimarina</taxon>
    </lineage>
</organism>
<dbReference type="OrthoDB" id="8456034at2"/>
<accession>A0A371X748</accession>
<gene>
    <name evidence="1" type="ORF">DYI37_03860</name>
</gene>
<protein>
    <submittedName>
        <fullName evidence="1">Uncharacterized protein</fullName>
    </submittedName>
</protein>
<dbReference type="RefSeq" id="WP_116681909.1">
    <property type="nucleotide sequence ID" value="NZ_QURL01000002.1"/>
</dbReference>